<dbReference type="CDD" id="cd12148">
    <property type="entry name" value="fungal_TF_MHR"/>
    <property type="match status" value="1"/>
</dbReference>
<reference evidence="10" key="1">
    <citation type="journal article" date="2023" name="Mol. Phylogenet. Evol.">
        <title>Genome-scale phylogeny and comparative genomics of the fungal order Sordariales.</title>
        <authorList>
            <person name="Hensen N."/>
            <person name="Bonometti L."/>
            <person name="Westerberg I."/>
            <person name="Brannstrom I.O."/>
            <person name="Guillou S."/>
            <person name="Cros-Aarteil S."/>
            <person name="Calhoun S."/>
            <person name="Haridas S."/>
            <person name="Kuo A."/>
            <person name="Mondo S."/>
            <person name="Pangilinan J."/>
            <person name="Riley R."/>
            <person name="LaButti K."/>
            <person name="Andreopoulos B."/>
            <person name="Lipzen A."/>
            <person name="Chen C."/>
            <person name="Yan M."/>
            <person name="Daum C."/>
            <person name="Ng V."/>
            <person name="Clum A."/>
            <person name="Steindorff A."/>
            <person name="Ohm R.A."/>
            <person name="Martin F."/>
            <person name="Silar P."/>
            <person name="Natvig D.O."/>
            <person name="Lalanne C."/>
            <person name="Gautier V."/>
            <person name="Ament-Velasquez S.L."/>
            <person name="Kruys A."/>
            <person name="Hutchinson M.I."/>
            <person name="Powell A.J."/>
            <person name="Barry K."/>
            <person name="Miller A.N."/>
            <person name="Grigoriev I.V."/>
            <person name="Debuchy R."/>
            <person name="Gladieux P."/>
            <person name="Hiltunen Thoren M."/>
            <person name="Johannesson H."/>
        </authorList>
    </citation>
    <scope>NUCLEOTIDE SEQUENCE</scope>
    <source>
        <strain evidence="10">PSN324</strain>
    </source>
</reference>
<dbReference type="Proteomes" id="UP001321749">
    <property type="component" value="Unassembled WGS sequence"/>
</dbReference>
<gene>
    <name evidence="10" type="ORF">QBC42DRAFT_81219</name>
</gene>
<keyword evidence="2" id="KW-0479">Metal-binding</keyword>
<dbReference type="PROSITE" id="PS00463">
    <property type="entry name" value="ZN2_CY6_FUNGAL_1"/>
    <property type="match status" value="1"/>
</dbReference>
<dbReference type="GO" id="GO:0005634">
    <property type="term" value="C:nucleus"/>
    <property type="evidence" value="ECO:0007669"/>
    <property type="project" value="UniProtKB-SubCell"/>
</dbReference>
<dbReference type="GO" id="GO:0008270">
    <property type="term" value="F:zinc ion binding"/>
    <property type="evidence" value="ECO:0007669"/>
    <property type="project" value="InterPro"/>
</dbReference>
<keyword evidence="11" id="KW-1185">Reference proteome</keyword>
<comment type="caution">
    <text evidence="10">The sequence shown here is derived from an EMBL/GenBank/DDBJ whole genome shotgun (WGS) entry which is preliminary data.</text>
</comment>
<protein>
    <submittedName>
        <fullName evidence="10">Conidial development protein fluffy</fullName>
    </submittedName>
</protein>
<keyword evidence="4" id="KW-0805">Transcription regulation</keyword>
<reference evidence="10" key="2">
    <citation type="submission" date="2023-06" db="EMBL/GenBank/DDBJ databases">
        <authorList>
            <consortium name="Lawrence Berkeley National Laboratory"/>
            <person name="Mondo S.J."/>
            <person name="Hensen N."/>
            <person name="Bonometti L."/>
            <person name="Westerberg I."/>
            <person name="Brannstrom I.O."/>
            <person name="Guillou S."/>
            <person name="Cros-Aarteil S."/>
            <person name="Calhoun S."/>
            <person name="Haridas S."/>
            <person name="Kuo A."/>
            <person name="Pangilinan J."/>
            <person name="Riley R."/>
            <person name="Labutti K."/>
            <person name="Andreopoulos B."/>
            <person name="Lipzen A."/>
            <person name="Chen C."/>
            <person name="Yanf M."/>
            <person name="Daum C."/>
            <person name="Ng V."/>
            <person name="Clum A."/>
            <person name="Steindorff A."/>
            <person name="Ohm R."/>
            <person name="Martin F."/>
            <person name="Silar P."/>
            <person name="Natvig D."/>
            <person name="Lalanne C."/>
            <person name="Gautier V."/>
            <person name="Ament-Velasquez S.L."/>
            <person name="Kruys A."/>
            <person name="Hutchinson M.I."/>
            <person name="Powell A.J."/>
            <person name="Barry K."/>
            <person name="Miller A.N."/>
            <person name="Grigoriev I.V."/>
            <person name="Debuchy R."/>
            <person name="Gladieux P."/>
            <person name="Thoren M.H."/>
            <person name="Johannesson H."/>
        </authorList>
    </citation>
    <scope>NUCLEOTIDE SEQUENCE</scope>
    <source>
        <strain evidence="10">PSN324</strain>
    </source>
</reference>
<keyword evidence="3" id="KW-0862">Zinc</keyword>
<dbReference type="Pfam" id="PF00172">
    <property type="entry name" value="Zn_clus"/>
    <property type="match status" value="1"/>
</dbReference>
<evidence type="ECO:0000256" key="2">
    <source>
        <dbReference type="ARBA" id="ARBA00022723"/>
    </source>
</evidence>
<dbReference type="Gene3D" id="4.10.240.10">
    <property type="entry name" value="Zn(2)-C6 fungal-type DNA-binding domain"/>
    <property type="match status" value="1"/>
</dbReference>
<dbReference type="GO" id="GO:0003677">
    <property type="term" value="F:DNA binding"/>
    <property type="evidence" value="ECO:0007669"/>
    <property type="project" value="UniProtKB-KW"/>
</dbReference>
<dbReference type="AlphaFoldDB" id="A0AAV9HNR3"/>
<dbReference type="Pfam" id="PF04082">
    <property type="entry name" value="Fungal_trans"/>
    <property type="match status" value="1"/>
</dbReference>
<evidence type="ECO:0000313" key="11">
    <source>
        <dbReference type="Proteomes" id="UP001321749"/>
    </source>
</evidence>
<feature type="region of interest" description="Disordered" evidence="8">
    <location>
        <begin position="671"/>
        <end position="723"/>
    </location>
</feature>
<feature type="domain" description="Zn(2)-C6 fungal-type" evidence="9">
    <location>
        <begin position="10"/>
        <end position="39"/>
    </location>
</feature>
<dbReference type="InterPro" id="IPR036864">
    <property type="entry name" value="Zn2-C6_fun-type_DNA-bd_sf"/>
</dbReference>
<dbReference type="PANTHER" id="PTHR31313:SF4">
    <property type="entry name" value="CONIDIAL DEVELOPMENT PROTEIN FLUFFY"/>
    <property type="match status" value="1"/>
</dbReference>
<keyword evidence="6" id="KW-0804">Transcription</keyword>
<feature type="compositionally biased region" description="Low complexity" evidence="8">
    <location>
        <begin position="678"/>
        <end position="688"/>
    </location>
</feature>
<comment type="subcellular location">
    <subcellularLocation>
        <location evidence="1">Nucleus</location>
    </subcellularLocation>
</comment>
<evidence type="ECO:0000259" key="9">
    <source>
        <dbReference type="PROSITE" id="PS50048"/>
    </source>
</evidence>
<evidence type="ECO:0000256" key="7">
    <source>
        <dbReference type="ARBA" id="ARBA00023242"/>
    </source>
</evidence>
<evidence type="ECO:0000256" key="5">
    <source>
        <dbReference type="ARBA" id="ARBA00023125"/>
    </source>
</evidence>
<evidence type="ECO:0000313" key="10">
    <source>
        <dbReference type="EMBL" id="KAK4462327.1"/>
    </source>
</evidence>
<dbReference type="SMART" id="SM00066">
    <property type="entry name" value="GAL4"/>
    <property type="match status" value="1"/>
</dbReference>
<dbReference type="CDD" id="cd00067">
    <property type="entry name" value="GAL4"/>
    <property type="match status" value="1"/>
</dbReference>
<dbReference type="PROSITE" id="PS50048">
    <property type="entry name" value="ZN2_CY6_FUNGAL_2"/>
    <property type="match status" value="1"/>
</dbReference>
<sequence>MPRQHLTPNACLVCRKKRTKCDGQIPCRRCRSRGEECSYEDKKWRTKDHLRSEIERLRTEQRQGHAVLQALVDNNPEQWEVILDRMRAQDSPDAIADWIRSLVSLEPGSPSARGMLAESCGTNSLARQFSSPLRGPMLGMPPVSSGELPFTCLQHPTGFNNPTGRLGADTDYQPSLDQRAVSFDRSCRNSFASDLSSPGSPFLFRKLEPVFQQPAHALVISAAQSSSCSEFEISGPSSAAVSNIHDESILRTWTNITSDVQLVHRLFSRFFSGLFPTLSLVSQPHFIEDFRNGNPRYCSEALVNAILGAACRLFGATCQAISRVSFGDAFVGEAKRLLAEERNHVNLPSIQALGVLALAEICQGNDEEAENLVRESVRASVHLVLGTRQPDQESEDFRAVRALAYCGVFSLMRVLRLLTGDLEPKAWPLFIRLHPDFGEMGEDTPESRVERGIALQTQFCADLQYCPSLPRFVFGVTEAVHTFLSYNHSRAMTAADLEGAYDRCLSYYRRFVESSAQALNDSPDVLFAQIWYHFCMLTLLRPFVTTSASLVDGVPPKLSNEATPSLVCQQASEAIISLTSIYQSRHSISYLPPLLPYMVFTAVLYQLTLAANGPSLDHCHQVITESPAGLSPPQTYESPYPPPVPFGGISYRTHQPEPHAKSPTFVIQSRGAARRRASGPPSTSSSFSGKEHCRRPSACSLMSGTTLDREETSSPDTDSDMLPVFSSRPADLVTVGTLQLASMGAQHAGAAEAARLLRGLGSLNEFSGSKLSLISLSASLPMFAGGFGSSVMMTGLGLHGASEPGVSPEMIDTACSGISRHSSISIPKLEPDIANIQYGHSPQCLSPSGKHLSMSGI</sequence>
<evidence type="ECO:0000256" key="4">
    <source>
        <dbReference type="ARBA" id="ARBA00023015"/>
    </source>
</evidence>
<dbReference type="GO" id="GO:0000981">
    <property type="term" value="F:DNA-binding transcription factor activity, RNA polymerase II-specific"/>
    <property type="evidence" value="ECO:0007669"/>
    <property type="project" value="InterPro"/>
</dbReference>
<evidence type="ECO:0000256" key="8">
    <source>
        <dbReference type="SAM" id="MobiDB-lite"/>
    </source>
</evidence>
<dbReference type="SUPFAM" id="SSF57701">
    <property type="entry name" value="Zn2/Cys6 DNA-binding domain"/>
    <property type="match status" value="1"/>
</dbReference>
<evidence type="ECO:0000256" key="1">
    <source>
        <dbReference type="ARBA" id="ARBA00004123"/>
    </source>
</evidence>
<keyword evidence="7" id="KW-0539">Nucleus</keyword>
<dbReference type="EMBL" id="MU864974">
    <property type="protein sequence ID" value="KAK4462327.1"/>
    <property type="molecule type" value="Genomic_DNA"/>
</dbReference>
<dbReference type="GO" id="GO:0006351">
    <property type="term" value="P:DNA-templated transcription"/>
    <property type="evidence" value="ECO:0007669"/>
    <property type="project" value="InterPro"/>
</dbReference>
<dbReference type="PANTHER" id="PTHR31313">
    <property type="entry name" value="TY1 ENHANCER ACTIVATOR"/>
    <property type="match status" value="1"/>
</dbReference>
<evidence type="ECO:0000256" key="6">
    <source>
        <dbReference type="ARBA" id="ARBA00023163"/>
    </source>
</evidence>
<evidence type="ECO:0000256" key="3">
    <source>
        <dbReference type="ARBA" id="ARBA00022833"/>
    </source>
</evidence>
<proteinExistence type="predicted"/>
<accession>A0AAV9HNR3</accession>
<dbReference type="InterPro" id="IPR001138">
    <property type="entry name" value="Zn2Cys6_DnaBD"/>
</dbReference>
<name>A0AAV9HNR3_9PEZI</name>
<organism evidence="10 11">
    <name type="scientific">Cladorrhinum samala</name>
    <dbReference type="NCBI Taxonomy" id="585594"/>
    <lineage>
        <taxon>Eukaryota</taxon>
        <taxon>Fungi</taxon>
        <taxon>Dikarya</taxon>
        <taxon>Ascomycota</taxon>
        <taxon>Pezizomycotina</taxon>
        <taxon>Sordariomycetes</taxon>
        <taxon>Sordariomycetidae</taxon>
        <taxon>Sordariales</taxon>
        <taxon>Podosporaceae</taxon>
        <taxon>Cladorrhinum</taxon>
    </lineage>
</organism>
<keyword evidence="5" id="KW-0238">DNA-binding</keyword>
<dbReference type="InterPro" id="IPR051615">
    <property type="entry name" value="Transcr_Regulatory_Elem"/>
</dbReference>
<dbReference type="InterPro" id="IPR007219">
    <property type="entry name" value="XnlR_reg_dom"/>
</dbReference>